<evidence type="ECO:0000256" key="4">
    <source>
        <dbReference type="SAM" id="Coils"/>
    </source>
</evidence>
<feature type="compositionally biased region" description="Gly residues" evidence="5">
    <location>
        <begin position="1151"/>
        <end position="1164"/>
    </location>
</feature>
<reference evidence="7" key="1">
    <citation type="journal article" date="2019" name="Int. J. Syst. Evol. Microbiol.">
        <title>The Global Catalogue of Microorganisms (GCM) 10K type strain sequencing project: providing services to taxonomists for standard genome sequencing and annotation.</title>
        <authorList>
            <consortium name="The Broad Institute Genomics Platform"/>
            <consortium name="The Broad Institute Genome Sequencing Center for Infectious Disease"/>
            <person name="Wu L."/>
            <person name="Ma J."/>
        </authorList>
    </citation>
    <scope>NUCLEOTIDE SEQUENCE [LARGE SCALE GENOMIC DNA]</scope>
    <source>
        <strain evidence="7">CCM 7043</strain>
    </source>
</reference>
<keyword evidence="2" id="KW-0234">DNA repair</keyword>
<dbReference type="RefSeq" id="WP_377197526.1">
    <property type="nucleotide sequence ID" value="NZ_JBHUHF010000001.1"/>
</dbReference>
<dbReference type="PANTHER" id="PTHR32182:SF0">
    <property type="entry name" value="DNA REPLICATION AND REPAIR PROTEIN RECF"/>
    <property type="match status" value="1"/>
</dbReference>
<dbReference type="Pfam" id="PF13558">
    <property type="entry name" value="SbcC_Walker_B"/>
    <property type="match status" value="1"/>
</dbReference>
<evidence type="ECO:0000256" key="5">
    <source>
        <dbReference type="SAM" id="MobiDB-lite"/>
    </source>
</evidence>
<feature type="compositionally biased region" description="Low complexity" evidence="5">
    <location>
        <begin position="1350"/>
        <end position="1424"/>
    </location>
</feature>
<sequence length="1459" mass="151023">MNPAHPGQWRLARIELVNWGTFAGHHVVPVPREGFLLTGHSGSGKSSLVDAVAAVLTPPEQLRFNVAAAGTGATEREAGDRDVVSYVRGAWRHRTDESTGEVVADHLRPGATWSGVLLQYSNGTDAPDGTVTLVRLFHLTRGSSNPSTLHVVVPSDTGLLDFERYVRSGPDVAGVTAAWPTATVSERHGPFAAAFTQALGIGSEQALVLLHRTQSAKNLGSLDDLFRGHMLDEPSTFELAAQAVDQFADVARAYADIETSRRQIEHLSRLATLTKAYDEGSAAGVRAATLRGSLETFKDAWKLDLAHGALAEARAAEERAQHHRQAADTEVDVAANTHQQAVNVLGARGGQALATQADRLQRAGEIAALARTRRGELATDLQSVGMSMPETFGEFAALKEKARWELGGAKPLTTGAVPTLTGAVPAVVTEQVPAVSTGAVPAVAAGTPTGALPSVATGAVSTVGRSRAPEALDANIREALATRSAVGQRHEAVAARIQAVRQTRTNVPAELAAARRAVAEAAGLDVSVLPFAAELLRVREEDADWRPVLEGVLRPLATLVLVAPTHRAAVAGAIGAGPGLRYRVVGVRNDAPRSTDAASLVHKVEVMDGPMSGWLHRRLSDQYDYLCVDDPSGLDRHERAVTREGLVKHGPEEIEQPLLPGVEDWALGWDADDRLDQLLELARETQAQLVNADAAVADAVAEQREAVRRQLTLRQVARREWREVDIETAEADLTDAQASFDRLLDGTMDLLQASQDVAAAENRLDQARTAAAEAADTLAEARAHRRSLERVVAELGDAPTSAIPLAHREELEKRYAAVRKTVTHEVIDDVSLTVSRTLDAEREAGLRTSGAAEREIVGLLAEFRRRWPAITRDLTAQVGDRSRYLEVLERIRTSRLPEQEARFSDLLTDQARRALRKLAAEIRQAPAAIRERIVGVNTSLRRSPFDTDRFLEIRVKERRPAAVEQFLATLDALTGDTEPEYEVLERLVRRLGSSDPADRAWRALCLDTRRHVHFTGVEVTAGGISLAVHDSSAGLSGGQRQKLVVFCLAAALRYQLAGTSDSATPAYGSILLDEAFDKADTAFTRTAMDTFAAFGFHMILATPLKLLQTLEDYVGGIGLATCREMRESRVDVVLLESPLPDVDPVPSTTRGGTGGGAPGGGVSAGTGPARGASGGGAPAGGARAGGGGVAAGMDQAGAAQTSTSPAGAMQPASRTAVPATSGAASAGAAPEGAVGSAPAGTDPAGAVGSAPAGSVGSGSSGALRSPTPASSAPPAGSGTSTPPHGLPAVLPPPPPPPPPSRAAIAPAGATSAGAETLRATPANAAAQPAAAGIPAAGAAASGAAVGGTTAGSATTGNATTGSAAVGVTAGSATADATTGATVGSAAPGNATTGSTATSETASGGTASDSAPAGAPEAEPASPSDTVSDSAPEPDWSVTVTQERGEVSPVARMTSRRPSL</sequence>
<keyword evidence="6" id="KW-0067">ATP-binding</keyword>
<protein>
    <submittedName>
        <fullName evidence="6">ATP-binding protein</fullName>
    </submittedName>
</protein>
<feature type="compositionally biased region" description="Gly residues" evidence="5">
    <location>
        <begin position="1172"/>
        <end position="1190"/>
    </location>
</feature>
<feature type="coiled-coil region" evidence="4">
    <location>
        <begin position="750"/>
        <end position="791"/>
    </location>
</feature>
<dbReference type="EMBL" id="JBHUHF010000001">
    <property type="protein sequence ID" value="MFD2025647.1"/>
    <property type="molecule type" value="Genomic_DNA"/>
</dbReference>
<evidence type="ECO:0000313" key="7">
    <source>
        <dbReference type="Proteomes" id="UP001597338"/>
    </source>
</evidence>
<evidence type="ECO:0000313" key="6">
    <source>
        <dbReference type="EMBL" id="MFD2025647.1"/>
    </source>
</evidence>
<feature type="compositionally biased region" description="Low complexity" evidence="5">
    <location>
        <begin position="1215"/>
        <end position="1254"/>
    </location>
</feature>
<evidence type="ECO:0000256" key="2">
    <source>
        <dbReference type="ARBA" id="ARBA00023204"/>
    </source>
</evidence>
<name>A0ABW4VAG1_9MICO</name>
<organism evidence="6 7">
    <name type="scientific">Promicromonospora aerolata</name>
    <dbReference type="NCBI Taxonomy" id="195749"/>
    <lineage>
        <taxon>Bacteria</taxon>
        <taxon>Bacillati</taxon>
        <taxon>Actinomycetota</taxon>
        <taxon>Actinomycetes</taxon>
        <taxon>Micrococcales</taxon>
        <taxon>Promicromonosporaceae</taxon>
        <taxon>Promicromonospora</taxon>
    </lineage>
</organism>
<comment type="caution">
    <text evidence="6">The sequence shown here is derived from an EMBL/GenBank/DDBJ whole genome shotgun (WGS) entry which is preliminary data.</text>
</comment>
<keyword evidence="6" id="KW-0547">Nucleotide-binding</keyword>
<evidence type="ECO:0000256" key="1">
    <source>
        <dbReference type="ARBA" id="ARBA00022763"/>
    </source>
</evidence>
<feature type="region of interest" description="Disordered" evidence="5">
    <location>
        <begin position="1138"/>
        <end position="1459"/>
    </location>
</feature>
<dbReference type="InterPro" id="IPR027417">
    <property type="entry name" value="P-loop_NTPase"/>
</dbReference>
<dbReference type="Gene3D" id="3.40.50.300">
    <property type="entry name" value="P-loop containing nucleotide triphosphate hydrolases"/>
    <property type="match status" value="1"/>
</dbReference>
<keyword evidence="4" id="KW-0175">Coiled coil</keyword>
<dbReference type="SUPFAM" id="SSF52540">
    <property type="entry name" value="P-loop containing nucleoside triphosphate hydrolases"/>
    <property type="match status" value="2"/>
</dbReference>
<accession>A0ABW4VAG1</accession>
<keyword evidence="3" id="KW-0742">SOS response</keyword>
<dbReference type="Proteomes" id="UP001597338">
    <property type="component" value="Unassembled WGS sequence"/>
</dbReference>
<keyword evidence="1" id="KW-0227">DNA damage</keyword>
<keyword evidence="7" id="KW-1185">Reference proteome</keyword>
<dbReference type="GO" id="GO:0005524">
    <property type="term" value="F:ATP binding"/>
    <property type="evidence" value="ECO:0007669"/>
    <property type="project" value="UniProtKB-KW"/>
</dbReference>
<feature type="compositionally biased region" description="Low complexity" evidence="5">
    <location>
        <begin position="1260"/>
        <end position="1288"/>
    </location>
</feature>
<dbReference type="Pfam" id="PF13555">
    <property type="entry name" value="AAA_29"/>
    <property type="match status" value="1"/>
</dbReference>
<gene>
    <name evidence="6" type="ORF">ACFSL2_09000</name>
</gene>
<feature type="compositionally biased region" description="Pro residues" evidence="5">
    <location>
        <begin position="1289"/>
        <end position="1300"/>
    </location>
</feature>
<proteinExistence type="predicted"/>
<feature type="compositionally biased region" description="Low complexity" evidence="5">
    <location>
        <begin position="1301"/>
        <end position="1343"/>
    </location>
</feature>
<dbReference type="PANTHER" id="PTHR32182">
    <property type="entry name" value="DNA REPLICATION AND REPAIR PROTEIN RECF"/>
    <property type="match status" value="1"/>
</dbReference>
<evidence type="ECO:0000256" key="3">
    <source>
        <dbReference type="ARBA" id="ARBA00023236"/>
    </source>
</evidence>